<reference evidence="2" key="1">
    <citation type="submission" date="2020-10" db="EMBL/GenBank/DDBJ databases">
        <authorList>
            <person name="Roach M.J.R."/>
        </authorList>
    </citation>
    <scope>NUCLEOTIDE SEQUENCE</scope>
    <source>
        <strain evidence="2">CBS 1945</strain>
    </source>
</reference>
<gene>
    <name evidence="2" type="ORF">FOA43_000643</name>
</gene>
<dbReference type="AlphaFoldDB" id="A0A875RXP6"/>
<name>A0A875RXP6_EENNA</name>
<proteinExistence type="predicted"/>
<accession>A0A875RXP6</accession>
<evidence type="ECO:0000256" key="1">
    <source>
        <dbReference type="SAM" id="MobiDB-lite"/>
    </source>
</evidence>
<keyword evidence="3" id="KW-1185">Reference proteome</keyword>
<dbReference type="EMBL" id="CP064812">
    <property type="protein sequence ID" value="QPG73333.1"/>
    <property type="molecule type" value="Genomic_DNA"/>
</dbReference>
<dbReference type="Proteomes" id="UP000662931">
    <property type="component" value="Chromosome 1"/>
</dbReference>
<dbReference type="RefSeq" id="XP_038776898.1">
    <property type="nucleotide sequence ID" value="XM_038920970.1"/>
</dbReference>
<dbReference type="OrthoDB" id="3994098at2759"/>
<dbReference type="KEGG" id="bnn:FOA43_000643"/>
<sequence>MDDSHQRHLGGSNDQTQPTVSTSNINNEYPSMPSYTAAYATALQYTSSTSRIRNMIDIRGEMSGLEIGSGFNDESTTLDQISLEIDTHLQLLKEMQFTGYNYLKPIGISKNMRQFKEVEEQRHSEGNTDADYGEGLMSVDAFQTTTSFGNDTYRAGNMAIDEAGVVDGINDRGAEGTSILDHDLDANLSDRDASATFGSFIDEDSGEEDVIDEESNNRHGTAYVDVQNVEIPAGGQDGDEEGQFFMVSEEYQSDHGISEHSKRSRSFSFLGNSSFTQMQAHNDVPLPSTPPPPPQINGLNSGATIDTIGTVATTATINSNTVQTTGITSPLEDGIQADTSDHDMSVQ</sequence>
<evidence type="ECO:0000313" key="3">
    <source>
        <dbReference type="Proteomes" id="UP000662931"/>
    </source>
</evidence>
<organism evidence="2 3">
    <name type="scientific">Eeniella nana</name>
    <name type="common">Yeast</name>
    <name type="synonym">Brettanomyces nanus</name>
    <dbReference type="NCBI Taxonomy" id="13502"/>
    <lineage>
        <taxon>Eukaryota</taxon>
        <taxon>Fungi</taxon>
        <taxon>Dikarya</taxon>
        <taxon>Ascomycota</taxon>
        <taxon>Saccharomycotina</taxon>
        <taxon>Pichiomycetes</taxon>
        <taxon>Pichiales</taxon>
        <taxon>Pichiaceae</taxon>
        <taxon>Brettanomyces</taxon>
    </lineage>
</organism>
<protein>
    <submittedName>
        <fullName evidence="2">Uncharacterized protein</fullName>
    </submittedName>
</protein>
<dbReference type="GeneID" id="62194044"/>
<feature type="region of interest" description="Disordered" evidence="1">
    <location>
        <begin position="328"/>
        <end position="347"/>
    </location>
</feature>
<evidence type="ECO:0000313" key="2">
    <source>
        <dbReference type="EMBL" id="QPG73333.1"/>
    </source>
</evidence>
<feature type="compositionally biased region" description="Polar residues" evidence="1">
    <location>
        <begin position="12"/>
        <end position="29"/>
    </location>
</feature>
<feature type="region of interest" description="Disordered" evidence="1">
    <location>
        <begin position="1"/>
        <end position="30"/>
    </location>
</feature>